<dbReference type="Gene3D" id="1.10.260.40">
    <property type="entry name" value="lambda repressor-like DNA-binding domains"/>
    <property type="match status" value="1"/>
</dbReference>
<gene>
    <name evidence="3" type="ORF">SAMN05443428_1158</name>
</gene>
<dbReference type="GO" id="GO:0003700">
    <property type="term" value="F:DNA-binding transcription factor activity"/>
    <property type="evidence" value="ECO:0007669"/>
    <property type="project" value="TreeGrafter"/>
</dbReference>
<evidence type="ECO:0000313" key="3">
    <source>
        <dbReference type="EMBL" id="SKA93888.1"/>
    </source>
</evidence>
<organism evidence="3 4">
    <name type="scientific">Caloramator quimbayensis</name>
    <dbReference type="NCBI Taxonomy" id="1147123"/>
    <lineage>
        <taxon>Bacteria</taxon>
        <taxon>Bacillati</taxon>
        <taxon>Bacillota</taxon>
        <taxon>Clostridia</taxon>
        <taxon>Eubacteriales</taxon>
        <taxon>Clostridiaceae</taxon>
        <taxon>Caloramator</taxon>
    </lineage>
</organism>
<sequence length="114" mass="13044">MEIGERIRKIRKEKNLSIIDLANLTELSKSTISEIENGKKKPAFDTLKKLSFALNIPVSKLLDENTDDETILGISKSEKLVKSLQRAKHQPKEVLDELADFIEIILEKEEKKNK</sequence>
<reference evidence="4" key="1">
    <citation type="submission" date="2017-02" db="EMBL/GenBank/DDBJ databases">
        <authorList>
            <person name="Varghese N."/>
            <person name="Submissions S."/>
        </authorList>
    </citation>
    <scope>NUCLEOTIDE SEQUENCE [LARGE SCALE GENOMIC DNA]</scope>
    <source>
        <strain evidence="4">USBA 833</strain>
    </source>
</reference>
<dbReference type="Pfam" id="PF01381">
    <property type="entry name" value="HTH_3"/>
    <property type="match status" value="1"/>
</dbReference>
<dbReference type="InterPro" id="IPR010982">
    <property type="entry name" value="Lambda_DNA-bd_dom_sf"/>
</dbReference>
<name>A0A1T4XXF7_9CLOT</name>
<proteinExistence type="predicted"/>
<dbReference type="PANTHER" id="PTHR46797:SF1">
    <property type="entry name" value="METHYLPHOSPHONATE SYNTHASE"/>
    <property type="match status" value="1"/>
</dbReference>
<dbReference type="PANTHER" id="PTHR46797">
    <property type="entry name" value="HTH-TYPE TRANSCRIPTIONAL REGULATOR"/>
    <property type="match status" value="1"/>
</dbReference>
<dbReference type="EMBL" id="FUYH01000015">
    <property type="protein sequence ID" value="SKA93888.1"/>
    <property type="molecule type" value="Genomic_DNA"/>
</dbReference>
<dbReference type="Proteomes" id="UP000190105">
    <property type="component" value="Unassembled WGS sequence"/>
</dbReference>
<dbReference type="CDD" id="cd00093">
    <property type="entry name" value="HTH_XRE"/>
    <property type="match status" value="1"/>
</dbReference>
<evidence type="ECO:0000259" key="2">
    <source>
        <dbReference type="PROSITE" id="PS50943"/>
    </source>
</evidence>
<dbReference type="PROSITE" id="PS50943">
    <property type="entry name" value="HTH_CROC1"/>
    <property type="match status" value="1"/>
</dbReference>
<dbReference type="GO" id="GO:0003677">
    <property type="term" value="F:DNA binding"/>
    <property type="evidence" value="ECO:0007669"/>
    <property type="project" value="UniProtKB-KW"/>
</dbReference>
<keyword evidence="4" id="KW-1185">Reference proteome</keyword>
<dbReference type="OrthoDB" id="1766270at2"/>
<dbReference type="SMART" id="SM00530">
    <property type="entry name" value="HTH_XRE"/>
    <property type="match status" value="1"/>
</dbReference>
<dbReference type="SUPFAM" id="SSF47413">
    <property type="entry name" value="lambda repressor-like DNA-binding domains"/>
    <property type="match status" value="1"/>
</dbReference>
<dbReference type="RefSeq" id="WP_078697003.1">
    <property type="nucleotide sequence ID" value="NZ_FUYH01000015.1"/>
</dbReference>
<accession>A0A1T4XXF7</accession>
<keyword evidence="1" id="KW-0238">DNA-binding</keyword>
<dbReference type="InterPro" id="IPR001387">
    <property type="entry name" value="Cro/C1-type_HTH"/>
</dbReference>
<feature type="domain" description="HTH cro/C1-type" evidence="2">
    <location>
        <begin position="7"/>
        <end position="61"/>
    </location>
</feature>
<dbReference type="InterPro" id="IPR050807">
    <property type="entry name" value="TransReg_Diox_bact_type"/>
</dbReference>
<evidence type="ECO:0000313" key="4">
    <source>
        <dbReference type="Proteomes" id="UP000190105"/>
    </source>
</evidence>
<evidence type="ECO:0000256" key="1">
    <source>
        <dbReference type="ARBA" id="ARBA00023125"/>
    </source>
</evidence>
<dbReference type="STRING" id="1147123.SAMN05443428_1158"/>
<dbReference type="GO" id="GO:0005829">
    <property type="term" value="C:cytosol"/>
    <property type="evidence" value="ECO:0007669"/>
    <property type="project" value="TreeGrafter"/>
</dbReference>
<dbReference type="AlphaFoldDB" id="A0A1T4XXF7"/>
<protein>
    <submittedName>
        <fullName evidence="3">Helix-turn-helix domain-containing protein</fullName>
    </submittedName>
</protein>